<dbReference type="PANTHER" id="PTHR43861">
    <property type="entry name" value="TRANS-ACONITATE 2-METHYLTRANSFERASE-RELATED"/>
    <property type="match status" value="1"/>
</dbReference>
<evidence type="ECO:0000313" key="4">
    <source>
        <dbReference type="EMBL" id="KOR90385.1"/>
    </source>
</evidence>
<protein>
    <recommendedName>
        <fullName evidence="3">Methyltransferase domain-containing protein</fullName>
    </recommendedName>
</protein>
<dbReference type="PATRIC" id="fig|1705565.3.peg.5164"/>
<dbReference type="Pfam" id="PF13649">
    <property type="entry name" value="Methyltransf_25"/>
    <property type="match status" value="1"/>
</dbReference>
<comment type="caution">
    <text evidence="4">The sequence shown here is derived from an EMBL/GenBank/DDBJ whole genome shotgun (WGS) entry which is preliminary data.</text>
</comment>
<dbReference type="GO" id="GO:0008168">
    <property type="term" value="F:methyltransferase activity"/>
    <property type="evidence" value="ECO:0007669"/>
    <property type="project" value="UniProtKB-KW"/>
</dbReference>
<dbReference type="SUPFAM" id="SSF53335">
    <property type="entry name" value="S-adenosyl-L-methionine-dependent methyltransferases"/>
    <property type="match status" value="1"/>
</dbReference>
<evidence type="ECO:0000313" key="5">
    <source>
        <dbReference type="Proteomes" id="UP000036932"/>
    </source>
</evidence>
<dbReference type="InterPro" id="IPR029063">
    <property type="entry name" value="SAM-dependent_MTases_sf"/>
</dbReference>
<evidence type="ECO:0000256" key="2">
    <source>
        <dbReference type="ARBA" id="ARBA00022679"/>
    </source>
</evidence>
<dbReference type="GO" id="GO:0032259">
    <property type="term" value="P:methylation"/>
    <property type="evidence" value="ECO:0007669"/>
    <property type="project" value="UniProtKB-KW"/>
</dbReference>
<keyword evidence="2" id="KW-0808">Transferase</keyword>
<dbReference type="PANTHER" id="PTHR43861:SF1">
    <property type="entry name" value="TRANS-ACONITATE 2-METHYLTRANSFERASE"/>
    <property type="match status" value="1"/>
</dbReference>
<name>A0A0M1P7V0_9BACL</name>
<gene>
    <name evidence="4" type="ORF">AM231_15470</name>
</gene>
<dbReference type="InterPro" id="IPR041698">
    <property type="entry name" value="Methyltransf_25"/>
</dbReference>
<evidence type="ECO:0000259" key="3">
    <source>
        <dbReference type="Pfam" id="PF13649"/>
    </source>
</evidence>
<dbReference type="AlphaFoldDB" id="A0A0M1P7V0"/>
<dbReference type="Proteomes" id="UP000036932">
    <property type="component" value="Unassembled WGS sequence"/>
</dbReference>
<accession>A0A0M1P7V0</accession>
<dbReference type="CDD" id="cd02440">
    <property type="entry name" value="AdoMet_MTases"/>
    <property type="match status" value="1"/>
</dbReference>
<feature type="domain" description="Methyltransferase" evidence="3">
    <location>
        <begin position="39"/>
        <end position="130"/>
    </location>
</feature>
<dbReference type="Gene3D" id="3.40.50.150">
    <property type="entry name" value="Vaccinia Virus protein VP39"/>
    <property type="match status" value="1"/>
</dbReference>
<organism evidence="4 5">
    <name type="scientific">Paenibacillus solani</name>
    <dbReference type="NCBI Taxonomy" id="1705565"/>
    <lineage>
        <taxon>Bacteria</taxon>
        <taxon>Bacillati</taxon>
        <taxon>Bacillota</taxon>
        <taxon>Bacilli</taxon>
        <taxon>Bacillales</taxon>
        <taxon>Paenibacillaceae</taxon>
        <taxon>Paenibacillus</taxon>
    </lineage>
</organism>
<sequence>MKSLKEYWNHSFQRPNMKPTYDNWLDKYSKEFNEANMRIIDLGCGIGNNSLYLSERGFNPIACDISEEALRKLKGSIPDCATHCFDMSEAIPFDKGSIDILITDLSLHYFDEDTTNKIINNIHSALNTKGLLLCRLNSTKEIVNKGEVQQSQDKYLYKNEGINRRFFDQSEIERFFSKDKWEYMYIEEYELLRYQNKKVMWEIALKPSNVV</sequence>
<dbReference type="EMBL" id="LIUT01000001">
    <property type="protein sequence ID" value="KOR90385.1"/>
    <property type="molecule type" value="Genomic_DNA"/>
</dbReference>
<dbReference type="RefSeq" id="WP_054403325.1">
    <property type="nucleotide sequence ID" value="NZ_LIUT01000001.1"/>
</dbReference>
<keyword evidence="1" id="KW-0489">Methyltransferase</keyword>
<reference evidence="5" key="1">
    <citation type="submission" date="2015-08" db="EMBL/GenBank/DDBJ databases">
        <title>Genome sequencing project for genomic taxonomy and phylogenomics of Bacillus-like bacteria.</title>
        <authorList>
            <person name="Liu B."/>
            <person name="Wang J."/>
            <person name="Zhu Y."/>
            <person name="Liu G."/>
            <person name="Chen Q."/>
            <person name="Chen Z."/>
            <person name="Lan J."/>
            <person name="Che J."/>
            <person name="Ge C."/>
            <person name="Shi H."/>
            <person name="Pan Z."/>
            <person name="Liu X."/>
        </authorList>
    </citation>
    <scope>NUCLEOTIDE SEQUENCE [LARGE SCALE GENOMIC DNA]</scope>
    <source>
        <strain evidence="5">FJAT-22460</strain>
    </source>
</reference>
<proteinExistence type="predicted"/>
<keyword evidence="5" id="KW-1185">Reference proteome</keyword>
<evidence type="ECO:0000256" key="1">
    <source>
        <dbReference type="ARBA" id="ARBA00022603"/>
    </source>
</evidence>